<dbReference type="SMART" id="SM00777">
    <property type="entry name" value="Mad3_BUB1_I"/>
    <property type="match status" value="1"/>
</dbReference>
<dbReference type="Proteomes" id="UP000794436">
    <property type="component" value="Unassembled WGS sequence"/>
</dbReference>
<gene>
    <name evidence="9" type="ORF">Poli38472_002204</name>
</gene>
<dbReference type="GO" id="GO:0032991">
    <property type="term" value="C:protein-containing complex"/>
    <property type="evidence" value="ECO:0007669"/>
    <property type="project" value="UniProtKB-ARBA"/>
</dbReference>
<comment type="subcellular location">
    <subcellularLocation>
        <location evidence="1">Chromosome</location>
        <location evidence="1">Centromere</location>
        <location evidence="1">Kinetochore</location>
    </subcellularLocation>
</comment>
<dbReference type="GO" id="GO:0007094">
    <property type="term" value="P:mitotic spindle assembly checkpoint signaling"/>
    <property type="evidence" value="ECO:0007669"/>
    <property type="project" value="InterPro"/>
</dbReference>
<organism evidence="9 10">
    <name type="scientific">Pythium oligandrum</name>
    <name type="common">Mycoparasitic fungus</name>
    <dbReference type="NCBI Taxonomy" id="41045"/>
    <lineage>
        <taxon>Eukaryota</taxon>
        <taxon>Sar</taxon>
        <taxon>Stramenopiles</taxon>
        <taxon>Oomycota</taxon>
        <taxon>Peronosporomycetes</taxon>
        <taxon>Pythiales</taxon>
        <taxon>Pythiaceae</taxon>
        <taxon>Pythium</taxon>
    </lineage>
</organism>
<feature type="domain" description="Protein kinase" evidence="7">
    <location>
        <begin position="580"/>
        <end position="888"/>
    </location>
</feature>
<keyword evidence="5" id="KW-0067">ATP-binding</keyword>
<feature type="region of interest" description="Disordered" evidence="6">
    <location>
        <begin position="513"/>
        <end position="532"/>
    </location>
</feature>
<protein>
    <submittedName>
        <fullName evidence="9">Uncharacterized protein</fullName>
    </submittedName>
</protein>
<evidence type="ECO:0000256" key="3">
    <source>
        <dbReference type="ARBA" id="ARBA00022838"/>
    </source>
</evidence>
<keyword evidence="3" id="KW-0995">Kinetochore</keyword>
<comment type="caution">
    <text evidence="9">The sequence shown here is derived from an EMBL/GenBank/DDBJ whole genome shotgun (WGS) entry which is preliminary data.</text>
</comment>
<dbReference type="Pfam" id="PF08311">
    <property type="entry name" value="Mad3_BUB1_I"/>
    <property type="match status" value="1"/>
</dbReference>
<keyword evidence="2" id="KW-0158">Chromosome</keyword>
<feature type="domain" description="BUB1 N-terminal" evidence="8">
    <location>
        <begin position="89"/>
        <end position="246"/>
    </location>
</feature>
<dbReference type="PROSITE" id="PS51489">
    <property type="entry name" value="BUB1_N"/>
    <property type="match status" value="1"/>
</dbReference>
<dbReference type="GO" id="GO:0051754">
    <property type="term" value="P:meiotic sister chromatid cohesion, centromeric"/>
    <property type="evidence" value="ECO:0007669"/>
    <property type="project" value="TreeGrafter"/>
</dbReference>
<dbReference type="GO" id="GO:0004672">
    <property type="term" value="F:protein kinase activity"/>
    <property type="evidence" value="ECO:0007669"/>
    <property type="project" value="InterPro"/>
</dbReference>
<sequence>MEALRGARKATDENGGVDVLSPTRMMRKRKVEVRDDNHQAQQPDFEWENSKENVMPLKRGRNVTDLNRALRTHESYQAKTNVETKAKEMEAEVKAYKGDDPLSAWVQYIRWIETNMPEDTRKKFGALEKSTRELKDITKYKNDIRYIRLWIQYADLVSNPKDIFKYLYQNKIGDHVSLFFVGWAWVLESMGNYAQANKVYLKATQKKAEPEELLSRKYKEFQRRMSRHWLKVNQTTDSNDDSMQRSALEDLSCDQADFERMGNSENFRRYARAQAEKMQRANAHKPVFTIYEDPVGTEVDTLDENADWKSLDTMQHQNKENDTAPTRWNGPLERPQHVEGEVPVAVASRRPVEPLQVFVDEEFSASDQKPSVVGKEHSLTLRQRLDGVSTEEEQLAQKPLKNFAAQKTESSKPPRAIKTKTGPEEKLVFDPALLKTTSGETLCFEELRARKYANKREETGHRHTHAKGLQPPLPKTKPAAKVDPLFALDTAAQEDMTINTRVAMEDVNNMFCSPGRDERASPPRSKKTWGVPEAEPVERKLHFSIFEDSMDSIAPHQDEVSQKHKLKKPIKIRLSKSISIQAVGFLGSGAFAQVFAVKAHGLDPSPSEMALKFEKTEGNLAWEMYIIYEIQKRLTEGGRVMPLIQLPILRRLDTFKNGSMLLMKKGNTGTLHDLLNAYRKNGRQFPETLAVYYSIRMLRAVELLHAADVLHGDIKPDNWLLVPGSFEQALSIGTMSKNTPHEATDLQLIDFGRAIDLRHFPHGTRFSGDCHVKGFKTVEMLTKRPWTYQIDTFGICATAHCMLFGEYMEVSKRTDENGKSRWGIVKSLKRYWDIGMWASLFHTFLNVGSCEKQPSLPMMRRRFESYFLDNPNKLEELRGLLVSQQTLLSRAKF</sequence>
<evidence type="ECO:0000256" key="4">
    <source>
        <dbReference type="ARBA" id="ARBA00023328"/>
    </source>
</evidence>
<dbReference type="Gene3D" id="1.25.40.430">
    <property type="match status" value="1"/>
</dbReference>
<keyword evidence="4" id="KW-0137">Centromere</keyword>
<dbReference type="OrthoDB" id="248495at2759"/>
<dbReference type="EMBL" id="SPLM01000072">
    <property type="protein sequence ID" value="TMW63263.1"/>
    <property type="molecule type" value="Genomic_DNA"/>
</dbReference>
<dbReference type="InterPro" id="IPR017441">
    <property type="entry name" value="Protein_kinase_ATP_BS"/>
</dbReference>
<dbReference type="SMART" id="SM00220">
    <property type="entry name" value="S_TKc"/>
    <property type="match status" value="1"/>
</dbReference>
<feature type="region of interest" description="Disordered" evidence="6">
    <location>
        <begin position="456"/>
        <end position="477"/>
    </location>
</feature>
<dbReference type="Gene3D" id="1.10.510.10">
    <property type="entry name" value="Transferase(Phosphotransferase) domain 1"/>
    <property type="match status" value="1"/>
</dbReference>
<keyword evidence="10" id="KW-1185">Reference proteome</keyword>
<dbReference type="InterPro" id="IPR000719">
    <property type="entry name" value="Prot_kinase_dom"/>
</dbReference>
<evidence type="ECO:0000259" key="8">
    <source>
        <dbReference type="PROSITE" id="PS51489"/>
    </source>
</evidence>
<evidence type="ECO:0000256" key="1">
    <source>
        <dbReference type="ARBA" id="ARBA00004629"/>
    </source>
</evidence>
<evidence type="ECO:0000259" key="7">
    <source>
        <dbReference type="PROSITE" id="PS50011"/>
    </source>
</evidence>
<evidence type="ECO:0000256" key="2">
    <source>
        <dbReference type="ARBA" id="ARBA00022454"/>
    </source>
</evidence>
<evidence type="ECO:0000256" key="6">
    <source>
        <dbReference type="SAM" id="MobiDB-lite"/>
    </source>
</evidence>
<evidence type="ECO:0000256" key="5">
    <source>
        <dbReference type="PROSITE-ProRule" id="PRU10141"/>
    </source>
</evidence>
<dbReference type="InterPro" id="IPR013212">
    <property type="entry name" value="Mad3/Bub1_I"/>
</dbReference>
<proteinExistence type="predicted"/>
<dbReference type="InterPro" id="IPR011009">
    <property type="entry name" value="Kinase-like_dom_sf"/>
</dbReference>
<dbReference type="GO" id="GO:0000776">
    <property type="term" value="C:kinetochore"/>
    <property type="evidence" value="ECO:0007669"/>
    <property type="project" value="UniProtKB-KW"/>
</dbReference>
<dbReference type="SUPFAM" id="SSF56112">
    <property type="entry name" value="Protein kinase-like (PK-like)"/>
    <property type="match status" value="1"/>
</dbReference>
<dbReference type="PANTHER" id="PTHR14030">
    <property type="entry name" value="MITOTIC CHECKPOINT SERINE/THREONINE-PROTEIN KINASE BUB1"/>
    <property type="match status" value="1"/>
</dbReference>
<dbReference type="InterPro" id="IPR015661">
    <property type="entry name" value="Bub1/Mad3"/>
</dbReference>
<reference evidence="9" key="1">
    <citation type="submission" date="2019-03" db="EMBL/GenBank/DDBJ databases">
        <title>Long read genome sequence of the mycoparasitic Pythium oligandrum ATCC 38472 isolated from sugarbeet rhizosphere.</title>
        <authorList>
            <person name="Gaulin E."/>
        </authorList>
    </citation>
    <scope>NUCLEOTIDE SEQUENCE</scope>
    <source>
        <strain evidence="9">ATCC 38472_TT</strain>
    </source>
</reference>
<evidence type="ECO:0000313" key="9">
    <source>
        <dbReference type="EMBL" id="TMW63263.1"/>
    </source>
</evidence>
<evidence type="ECO:0000313" key="10">
    <source>
        <dbReference type="Proteomes" id="UP000794436"/>
    </source>
</evidence>
<dbReference type="AlphaFoldDB" id="A0A8K1CIV1"/>
<dbReference type="PROSITE" id="PS00107">
    <property type="entry name" value="PROTEIN_KINASE_ATP"/>
    <property type="match status" value="1"/>
</dbReference>
<dbReference type="GO" id="GO:0005524">
    <property type="term" value="F:ATP binding"/>
    <property type="evidence" value="ECO:0007669"/>
    <property type="project" value="UniProtKB-UniRule"/>
</dbReference>
<dbReference type="PROSITE" id="PS50011">
    <property type="entry name" value="PROTEIN_KINASE_DOM"/>
    <property type="match status" value="1"/>
</dbReference>
<dbReference type="PANTHER" id="PTHR14030:SF4">
    <property type="entry name" value="BUB1 KINASE, ISOFORM A-RELATED"/>
    <property type="match status" value="1"/>
</dbReference>
<feature type="binding site" evidence="5">
    <location>
        <position position="612"/>
    </location>
    <ligand>
        <name>ATP</name>
        <dbReference type="ChEBI" id="CHEBI:30616"/>
    </ligand>
</feature>
<dbReference type="Pfam" id="PF00069">
    <property type="entry name" value="Pkinase"/>
    <property type="match status" value="1"/>
</dbReference>
<dbReference type="FunFam" id="1.25.40.430:FF:000003">
    <property type="entry name" value="Checkpoint serine/threonine-protein kinase BUB1"/>
    <property type="match status" value="1"/>
</dbReference>
<keyword evidence="5" id="KW-0547">Nucleotide-binding</keyword>
<name>A0A8K1CIV1_PYTOL</name>
<accession>A0A8K1CIV1</accession>